<name>A0A2T2XVH8_9ENTR</name>
<reference evidence="4 5" key="1">
    <citation type="submission" date="2018-03" db="EMBL/GenBank/DDBJ databases">
        <title>First report of an OXA-48+CTX-M-M-producing Kluyvera ascorbata clone recovered from patients admitted in a University Hospital in Madrid, Spain.</title>
        <authorList>
            <person name="Hernandez-Garcia M."/>
            <person name="Leon-Sampedro R."/>
            <person name="Perez-Viso B."/>
            <person name="Morosini M.I."/>
            <person name="Lopez-Fresnena N."/>
            <person name="Coque T.M."/>
            <person name="Bonten M."/>
            <person name="Malhotra-Kumar S."/>
            <person name="Ruiz-Garbajosa P."/>
            <person name="Canton R."/>
        </authorList>
    </citation>
    <scope>NUCLEOTIDE SEQUENCE [LARGE SCALE GENOMIC DNA]</scope>
    <source>
        <strain evidence="4 5">KA2</strain>
    </source>
</reference>
<evidence type="ECO:0000259" key="3">
    <source>
        <dbReference type="Pfam" id="PF18649"/>
    </source>
</evidence>
<dbReference type="EMBL" id="PYHO01000037">
    <property type="protein sequence ID" value="PSR44289.1"/>
    <property type="molecule type" value="Genomic_DNA"/>
</dbReference>
<dbReference type="Proteomes" id="UP000240892">
    <property type="component" value="Unassembled WGS sequence"/>
</dbReference>
<feature type="domain" description="EcpB C-terminal" evidence="3">
    <location>
        <begin position="138"/>
        <end position="208"/>
    </location>
</feature>
<dbReference type="Gene3D" id="2.60.40.10">
    <property type="entry name" value="Immunoglobulins"/>
    <property type="match status" value="1"/>
</dbReference>
<sequence length="209" mass="23531">MTFSSYALDVGDISSFIYSDASILSKEIKNNTDNGRFVNVSIQKISSPLEDGKIIQMDSPDEMLLSPASILIPSASTEVIHFFYKGPEDNQERYYRIFWQDQLLSEKHRDNARKSAVATVSAKISTLLIVAPRHADYRYKYQSGVISNTGNATLKVIAYGVCADNSAKHDCKEDYYLMPGRERVFTHVNVNDPKGHVALWQAQQFVPVK</sequence>
<organism evidence="4 5">
    <name type="scientific">Kluyvera genomosp. 2</name>
    <dbReference type="NCBI Taxonomy" id="2774054"/>
    <lineage>
        <taxon>Bacteria</taxon>
        <taxon>Pseudomonadati</taxon>
        <taxon>Pseudomonadota</taxon>
        <taxon>Gammaproteobacteria</taxon>
        <taxon>Enterobacterales</taxon>
        <taxon>Enterobacteriaceae</taxon>
        <taxon>Kluyvera</taxon>
    </lineage>
</organism>
<accession>A0A2T2XVH8</accession>
<comment type="caution">
    <text evidence="4">The sequence shown here is derived from an EMBL/GenBank/DDBJ whole genome shotgun (WGS) entry which is preliminary data.</text>
</comment>
<keyword evidence="2" id="KW-0143">Chaperone</keyword>
<protein>
    <recommendedName>
        <fullName evidence="3">EcpB C-terminal domain-containing protein</fullName>
    </recommendedName>
</protein>
<evidence type="ECO:0000256" key="1">
    <source>
        <dbReference type="ARBA" id="ARBA00022729"/>
    </source>
</evidence>
<keyword evidence="1" id="KW-0732">Signal</keyword>
<keyword evidence="5" id="KW-1185">Reference proteome</keyword>
<dbReference type="Pfam" id="PF18649">
    <property type="entry name" value="EcpB_C"/>
    <property type="match status" value="1"/>
</dbReference>
<dbReference type="RefSeq" id="WP_106930884.1">
    <property type="nucleotide sequence ID" value="NZ_CABMMU010000037.1"/>
</dbReference>
<gene>
    <name evidence="4" type="ORF">C8256_24110</name>
</gene>
<proteinExistence type="predicted"/>
<dbReference type="AlphaFoldDB" id="A0A2T2XVH8"/>
<dbReference type="InterPro" id="IPR040695">
    <property type="entry name" value="EcpB_C"/>
</dbReference>
<dbReference type="InterPro" id="IPR013783">
    <property type="entry name" value="Ig-like_fold"/>
</dbReference>
<evidence type="ECO:0000313" key="4">
    <source>
        <dbReference type="EMBL" id="PSR44289.1"/>
    </source>
</evidence>
<evidence type="ECO:0000313" key="5">
    <source>
        <dbReference type="Proteomes" id="UP000240892"/>
    </source>
</evidence>
<evidence type="ECO:0000256" key="2">
    <source>
        <dbReference type="ARBA" id="ARBA00023186"/>
    </source>
</evidence>